<protein>
    <submittedName>
        <fullName evidence="1">Uncharacterized protein</fullName>
    </submittedName>
</protein>
<gene>
    <name evidence="1" type="ORF">PhaeoP88_03062</name>
</gene>
<name>A0A2I7KCT1_9RHOB</name>
<reference evidence="1 2" key="1">
    <citation type="journal article" date="2017" name="Front. Microbiol.">
        <title>Phaeobacter piscinae sp. nov., a species of the Roseobacter group and potential aquaculture probiont.</title>
        <authorList>
            <person name="Sonnenschein E.C."/>
            <person name="Phippen C.B.W."/>
            <person name="Nielsen K.F."/>
            <person name="Mateiu R.V."/>
            <person name="Melchiorsen J."/>
            <person name="Gram L."/>
            <person name="Overmann J."/>
            <person name="Freese H.M."/>
        </authorList>
    </citation>
    <scope>NUCLEOTIDE SEQUENCE [LARGE SCALE GENOMIC DNA]</scope>
    <source>
        <strain evidence="1 2">P88</strain>
    </source>
</reference>
<proteinExistence type="predicted"/>
<evidence type="ECO:0000313" key="2">
    <source>
        <dbReference type="Proteomes" id="UP000236447"/>
    </source>
</evidence>
<reference evidence="1 2" key="2">
    <citation type="journal article" date="2017" name="Genome Biol. Evol.">
        <title>Trajectories and Drivers of Genome Evolution in Surface-Associated Marine Phaeobacter.</title>
        <authorList>
            <person name="Freese H.M."/>
            <person name="Sikorski J."/>
            <person name="Bunk B."/>
            <person name="Scheuner C."/>
            <person name="Meier-Kolthoff J.P."/>
            <person name="Sproer C."/>
            <person name="Gram L."/>
            <person name="Overmann J."/>
        </authorList>
    </citation>
    <scope>NUCLEOTIDE SEQUENCE [LARGE SCALE GENOMIC DNA]</scope>
    <source>
        <strain evidence="1 2">P88</strain>
    </source>
</reference>
<dbReference type="AlphaFoldDB" id="A0A2I7KCT1"/>
<dbReference type="RefSeq" id="WP_102884075.1">
    <property type="nucleotide sequence ID" value="NZ_CP010725.1"/>
</dbReference>
<dbReference type="Proteomes" id="UP000236447">
    <property type="component" value="Chromosome"/>
</dbReference>
<organism evidence="1 2">
    <name type="scientific">Phaeobacter inhibens</name>
    <dbReference type="NCBI Taxonomy" id="221822"/>
    <lineage>
        <taxon>Bacteria</taxon>
        <taxon>Pseudomonadati</taxon>
        <taxon>Pseudomonadota</taxon>
        <taxon>Alphaproteobacteria</taxon>
        <taxon>Rhodobacterales</taxon>
        <taxon>Roseobacteraceae</taxon>
        <taxon>Phaeobacter</taxon>
    </lineage>
</organism>
<accession>A0A2I7KCT1</accession>
<evidence type="ECO:0000313" key="1">
    <source>
        <dbReference type="EMBL" id="AUR00396.1"/>
    </source>
</evidence>
<sequence>MNWTDTTHRYSLSNCQYLGRPCPAAERMLSRLTTALGQARTVTTDDFEIAGNCELTACDRPCQARFSASHDRIRIYCGISPEADQDSLDQFADALFCQSADSRPITRLPEYPCGLAQALPLRPQPGPAPTPLQSVPA</sequence>
<dbReference type="EMBL" id="CP010725">
    <property type="protein sequence ID" value="AUR00396.1"/>
    <property type="molecule type" value="Genomic_DNA"/>
</dbReference>